<evidence type="ECO:0000313" key="1">
    <source>
        <dbReference type="EMBL" id="KAJ9061529.1"/>
    </source>
</evidence>
<name>A0ACC2SGZ7_9FUNG</name>
<dbReference type="EC" id="3.6.4.13" evidence="1"/>
<reference evidence="1" key="1">
    <citation type="submission" date="2022-04" db="EMBL/GenBank/DDBJ databases">
        <title>Genome of the entomopathogenic fungus Entomophthora muscae.</title>
        <authorList>
            <person name="Elya C."/>
            <person name="Lovett B.R."/>
            <person name="Lee E."/>
            <person name="Macias A.M."/>
            <person name="Hajek A.E."/>
            <person name="De Bivort B.L."/>
            <person name="Kasson M.T."/>
            <person name="De Fine Licht H.H."/>
            <person name="Stajich J.E."/>
        </authorList>
    </citation>
    <scope>NUCLEOTIDE SEQUENCE</scope>
    <source>
        <strain evidence="1">Berkeley</strain>
    </source>
</reference>
<dbReference type="Proteomes" id="UP001165960">
    <property type="component" value="Unassembled WGS sequence"/>
</dbReference>
<protein>
    <submittedName>
        <fullName evidence="1">DEAD (Asp-Glu-Ala-Asp) box polypeptide 23</fullName>
        <ecNumber evidence="1">3.6.4.13</ecNumber>
    </submittedName>
</protein>
<sequence>MANNSEGKSQSEDAKPTKRVPLSIEDLLKKKEEEELAARPKFLTKEERAAIALKKRQEEAEAIRKTRDQDVKKTRELYRAEEDSRRSHERERERGRDRERERDRDRGRDREAEKEREREAAEIEMLKRIAIRVNPALARIFLMKRPSKKNFR</sequence>
<accession>A0ACC2SGZ7</accession>
<proteinExistence type="predicted"/>
<dbReference type="EMBL" id="QTSX02005060">
    <property type="protein sequence ID" value="KAJ9061529.1"/>
    <property type="molecule type" value="Genomic_DNA"/>
</dbReference>
<comment type="caution">
    <text evidence="1">The sequence shown here is derived from an EMBL/GenBank/DDBJ whole genome shotgun (WGS) entry which is preliminary data.</text>
</comment>
<keyword evidence="2" id="KW-1185">Reference proteome</keyword>
<organism evidence="1 2">
    <name type="scientific">Entomophthora muscae</name>
    <dbReference type="NCBI Taxonomy" id="34485"/>
    <lineage>
        <taxon>Eukaryota</taxon>
        <taxon>Fungi</taxon>
        <taxon>Fungi incertae sedis</taxon>
        <taxon>Zoopagomycota</taxon>
        <taxon>Entomophthoromycotina</taxon>
        <taxon>Entomophthoromycetes</taxon>
        <taxon>Entomophthorales</taxon>
        <taxon>Entomophthoraceae</taxon>
        <taxon>Entomophthora</taxon>
    </lineage>
</organism>
<evidence type="ECO:0000313" key="2">
    <source>
        <dbReference type="Proteomes" id="UP001165960"/>
    </source>
</evidence>
<keyword evidence="1" id="KW-0378">Hydrolase</keyword>
<gene>
    <name evidence="1" type="primary">DDX23</name>
    <name evidence="1" type="ORF">DSO57_1019721</name>
</gene>